<gene>
    <name evidence="1" type="ORF">AMECASPLE_014673</name>
</gene>
<comment type="caution">
    <text evidence="1">The sequence shown here is derived from an EMBL/GenBank/DDBJ whole genome shotgun (WGS) entry which is preliminary data.</text>
</comment>
<evidence type="ECO:0000313" key="2">
    <source>
        <dbReference type="Proteomes" id="UP001469553"/>
    </source>
</evidence>
<keyword evidence="2" id="KW-1185">Reference proteome</keyword>
<proteinExistence type="predicted"/>
<dbReference type="Proteomes" id="UP001469553">
    <property type="component" value="Unassembled WGS sequence"/>
</dbReference>
<name>A0ABV0ZAJ0_9TELE</name>
<dbReference type="EMBL" id="JAHRIP010057431">
    <property type="protein sequence ID" value="MEQ2303237.1"/>
    <property type="molecule type" value="Genomic_DNA"/>
</dbReference>
<accession>A0ABV0ZAJ0</accession>
<reference evidence="1 2" key="1">
    <citation type="submission" date="2021-06" db="EMBL/GenBank/DDBJ databases">
        <authorList>
            <person name="Palmer J.M."/>
        </authorList>
    </citation>
    <scope>NUCLEOTIDE SEQUENCE [LARGE SCALE GENOMIC DNA]</scope>
    <source>
        <strain evidence="1 2">AS_MEX2019</strain>
        <tissue evidence="1">Muscle</tissue>
    </source>
</reference>
<evidence type="ECO:0008006" key="3">
    <source>
        <dbReference type="Google" id="ProtNLM"/>
    </source>
</evidence>
<evidence type="ECO:0000313" key="1">
    <source>
        <dbReference type="EMBL" id="MEQ2303237.1"/>
    </source>
</evidence>
<protein>
    <recommendedName>
        <fullName evidence="3">Secreted protein</fullName>
    </recommendedName>
</protein>
<sequence length="122" mass="13197">MSKRPAVCVLSLSVGPSAAASSAPLRSSSRLFDANIDLDRRGQQKPRSSGLASSTTEWRNVMLFAYIMRKLQMLQCACVCARAGVRYSGAAAVICHRSVMLTSCGARSIQGQSCWLHCRSEI</sequence>
<organism evidence="1 2">
    <name type="scientific">Ameca splendens</name>
    <dbReference type="NCBI Taxonomy" id="208324"/>
    <lineage>
        <taxon>Eukaryota</taxon>
        <taxon>Metazoa</taxon>
        <taxon>Chordata</taxon>
        <taxon>Craniata</taxon>
        <taxon>Vertebrata</taxon>
        <taxon>Euteleostomi</taxon>
        <taxon>Actinopterygii</taxon>
        <taxon>Neopterygii</taxon>
        <taxon>Teleostei</taxon>
        <taxon>Neoteleostei</taxon>
        <taxon>Acanthomorphata</taxon>
        <taxon>Ovalentaria</taxon>
        <taxon>Atherinomorphae</taxon>
        <taxon>Cyprinodontiformes</taxon>
        <taxon>Goodeidae</taxon>
        <taxon>Ameca</taxon>
    </lineage>
</organism>